<dbReference type="EMBL" id="ADTU01010444">
    <property type="status" value="NOT_ANNOTATED_CDS"/>
    <property type="molecule type" value="Genomic_DNA"/>
</dbReference>
<evidence type="ECO:0000256" key="1">
    <source>
        <dbReference type="ARBA" id="ARBA00004141"/>
    </source>
</evidence>
<comment type="similarity">
    <text evidence="2">Belongs to the tetraspanin (TM4SF) family.</text>
</comment>
<name>A0A158NB74_ATTCE</name>
<evidence type="ECO:0000256" key="5">
    <source>
        <dbReference type="ARBA" id="ARBA00023136"/>
    </source>
</evidence>
<keyword evidence="4 6" id="KW-1133">Transmembrane helix</keyword>
<dbReference type="eggNOG" id="KOG3882">
    <property type="taxonomic scope" value="Eukaryota"/>
</dbReference>
<reference evidence="7" key="2">
    <citation type="submission" date="2016-04" db="UniProtKB">
        <authorList>
            <consortium name="EnsemblMetazoa"/>
        </authorList>
    </citation>
    <scope>IDENTIFICATION</scope>
</reference>
<accession>A0A158NB74</accession>
<feature type="transmembrane region" description="Helical" evidence="6">
    <location>
        <begin position="365"/>
        <end position="390"/>
    </location>
</feature>
<evidence type="ECO:0000256" key="4">
    <source>
        <dbReference type="ARBA" id="ARBA00022989"/>
    </source>
</evidence>
<organism evidence="7 8">
    <name type="scientific">Atta cephalotes</name>
    <name type="common">Leafcutter ant</name>
    <dbReference type="NCBI Taxonomy" id="12957"/>
    <lineage>
        <taxon>Eukaryota</taxon>
        <taxon>Metazoa</taxon>
        <taxon>Ecdysozoa</taxon>
        <taxon>Arthropoda</taxon>
        <taxon>Hexapoda</taxon>
        <taxon>Insecta</taxon>
        <taxon>Pterygota</taxon>
        <taxon>Neoptera</taxon>
        <taxon>Endopterygota</taxon>
        <taxon>Hymenoptera</taxon>
        <taxon>Apocrita</taxon>
        <taxon>Aculeata</taxon>
        <taxon>Formicoidea</taxon>
        <taxon>Formicidae</taxon>
        <taxon>Myrmicinae</taxon>
        <taxon>Atta</taxon>
    </lineage>
</organism>
<dbReference type="PANTHER" id="PTHR19282">
    <property type="entry name" value="TETRASPANIN"/>
    <property type="match status" value="1"/>
</dbReference>
<feature type="transmembrane region" description="Helical" evidence="6">
    <location>
        <begin position="494"/>
        <end position="513"/>
    </location>
</feature>
<dbReference type="SUPFAM" id="SSF48652">
    <property type="entry name" value="Tetraspanin"/>
    <property type="match status" value="1"/>
</dbReference>
<dbReference type="KEGG" id="acep:105617841"/>
<dbReference type="Gene3D" id="1.10.1450.10">
    <property type="entry name" value="Tetraspanin"/>
    <property type="match status" value="1"/>
</dbReference>
<dbReference type="AlphaFoldDB" id="A0A158NB74"/>
<evidence type="ECO:0000256" key="2">
    <source>
        <dbReference type="ARBA" id="ARBA00006840"/>
    </source>
</evidence>
<dbReference type="InterPro" id="IPR018503">
    <property type="entry name" value="Tetraspanin_CS"/>
</dbReference>
<comment type="subcellular location">
    <subcellularLocation>
        <location evidence="1">Membrane</location>
        <topology evidence="1">Multi-pass membrane protein</topology>
    </subcellularLocation>
</comment>
<dbReference type="PROSITE" id="PS00421">
    <property type="entry name" value="TM4_1"/>
    <property type="match status" value="1"/>
</dbReference>
<dbReference type="EMBL" id="ADTU01010442">
    <property type="status" value="NOT_ANNOTATED_CDS"/>
    <property type="molecule type" value="Genomic_DNA"/>
</dbReference>
<dbReference type="EMBL" id="ADTU01010446">
    <property type="status" value="NOT_ANNOTATED_CDS"/>
    <property type="molecule type" value="Genomic_DNA"/>
</dbReference>
<keyword evidence="5 6" id="KW-0472">Membrane</keyword>
<dbReference type="EMBL" id="ADTU01010441">
    <property type="status" value="NOT_ANNOTATED_CDS"/>
    <property type="molecule type" value="Genomic_DNA"/>
</dbReference>
<keyword evidence="3 6" id="KW-0812">Transmembrane</keyword>
<reference evidence="8" key="1">
    <citation type="journal article" date="2011" name="PLoS Genet.">
        <title>The genome sequence of the leaf-cutter ant Atta cephalotes reveals insights into its obligate symbiotic lifestyle.</title>
        <authorList>
            <person name="Suen G."/>
            <person name="Teiling C."/>
            <person name="Li L."/>
            <person name="Holt C."/>
            <person name="Abouheif E."/>
            <person name="Bornberg-Bauer E."/>
            <person name="Bouffard P."/>
            <person name="Caldera E.J."/>
            <person name="Cash E."/>
            <person name="Cavanaugh A."/>
            <person name="Denas O."/>
            <person name="Elhaik E."/>
            <person name="Fave M.J."/>
            <person name="Gadau J."/>
            <person name="Gibson J.D."/>
            <person name="Graur D."/>
            <person name="Grubbs K.J."/>
            <person name="Hagen D.E."/>
            <person name="Harkins T.T."/>
            <person name="Helmkampf M."/>
            <person name="Hu H."/>
            <person name="Johnson B.R."/>
            <person name="Kim J."/>
            <person name="Marsh S.E."/>
            <person name="Moeller J.A."/>
            <person name="Munoz-Torres M.C."/>
            <person name="Murphy M.C."/>
            <person name="Naughton M.C."/>
            <person name="Nigam S."/>
            <person name="Overson R."/>
            <person name="Rajakumar R."/>
            <person name="Reese J.T."/>
            <person name="Scott J.J."/>
            <person name="Smith C.R."/>
            <person name="Tao S."/>
            <person name="Tsutsui N.D."/>
            <person name="Viljakainen L."/>
            <person name="Wissler L."/>
            <person name="Yandell M.D."/>
            <person name="Zimmer F."/>
            <person name="Taylor J."/>
            <person name="Slater S.C."/>
            <person name="Clifton S.W."/>
            <person name="Warren W.C."/>
            <person name="Elsik C.G."/>
            <person name="Smith C.D."/>
            <person name="Weinstock G.M."/>
            <person name="Gerardo N.M."/>
            <person name="Currie C.R."/>
        </authorList>
    </citation>
    <scope>NUCLEOTIDE SEQUENCE [LARGE SCALE GENOMIC DNA]</scope>
</reference>
<dbReference type="InParanoid" id="A0A158NB74"/>
<dbReference type="CDD" id="cd03127">
    <property type="entry name" value="tetraspanin_LEL"/>
    <property type="match status" value="1"/>
</dbReference>
<dbReference type="EMBL" id="ADTU01010443">
    <property type="status" value="NOT_ANNOTATED_CDS"/>
    <property type="molecule type" value="Genomic_DNA"/>
</dbReference>
<dbReference type="EnsemblMetazoa" id="XM_012199392.1">
    <property type="protein sequence ID" value="XP_012054782.1"/>
    <property type="gene ID" value="LOC105617841"/>
</dbReference>
<feature type="transmembrane region" description="Helical" evidence="6">
    <location>
        <begin position="336"/>
        <end position="358"/>
    </location>
</feature>
<dbReference type="EMBL" id="ADTU01010448">
    <property type="status" value="NOT_ANNOTATED_CDS"/>
    <property type="molecule type" value="Genomic_DNA"/>
</dbReference>
<keyword evidence="8" id="KW-1185">Reference proteome</keyword>
<feature type="transmembrane region" description="Helical" evidence="6">
    <location>
        <begin position="63"/>
        <end position="89"/>
    </location>
</feature>
<dbReference type="EMBL" id="ADTU01010449">
    <property type="status" value="NOT_ANNOTATED_CDS"/>
    <property type="molecule type" value="Genomic_DNA"/>
</dbReference>
<dbReference type="Pfam" id="PF00335">
    <property type="entry name" value="Tetraspanin"/>
    <property type="match status" value="2"/>
</dbReference>
<gene>
    <name evidence="7" type="primary">105617841</name>
</gene>
<sequence>MLDNTGYQLQCCGIDGPSDYRSVESIPWSCCNTTNQENNTGGACTTINKRGCQHVVLNRTRSILLHVFLLALCSVLLQISFIACTTCYIRIYKDRMERRASEMAMRTSLQDTRETDTKNNLLIPQRRSENRARSEERNKNNGYANTYVYSALVRVKTGRTPLPSVVGNSTIPRLIVDSPISRSRLLHHEAVFTPIHRFTTTSKVSTKQHLKGFDLTNQRFPLEYPFESLTGRFLIAGWTIFKDGQYAASISIEKKNTAFGSIPKKLNMNDNNYILAGVVSYHQYASDKNNGHYTAFVYGSLLCGLAILIIGVLVQVGKQNYFEPLEDITSNLTLPAITLIVIGSIIFIIAFLGCCGAIRESHCMVVTFACLLLTILIIQVAISIFVFVVVKNSGEIDFRKIYTENVFMKYGTSQEQRNFVNTIQEGHAILLEPHVINIHIIHFRPQKVAYHRSVALVVDSYGNARFVLEEVQTDDSTRPKSTLNSDFLGMHMELVYLAWIGVVSNSTILLVHISKNEPHR</sequence>
<protein>
    <submittedName>
        <fullName evidence="7">Uncharacterized protein</fullName>
    </submittedName>
</protein>
<proteinExistence type="inferred from homology"/>
<dbReference type="EMBL" id="ADTU01010447">
    <property type="status" value="NOT_ANNOTATED_CDS"/>
    <property type="molecule type" value="Genomic_DNA"/>
</dbReference>
<dbReference type="OrthoDB" id="71600at2759"/>
<evidence type="ECO:0000256" key="3">
    <source>
        <dbReference type="ARBA" id="ARBA00022692"/>
    </source>
</evidence>
<dbReference type="InterPro" id="IPR008952">
    <property type="entry name" value="Tetraspanin_EC2_sf"/>
</dbReference>
<evidence type="ECO:0000256" key="6">
    <source>
        <dbReference type="SAM" id="Phobius"/>
    </source>
</evidence>
<dbReference type="PRINTS" id="PR00259">
    <property type="entry name" value="TMFOUR"/>
</dbReference>
<feature type="transmembrane region" description="Helical" evidence="6">
    <location>
        <begin position="295"/>
        <end position="316"/>
    </location>
</feature>
<evidence type="ECO:0000313" key="8">
    <source>
        <dbReference type="Proteomes" id="UP000005205"/>
    </source>
</evidence>
<evidence type="ECO:0000313" key="7">
    <source>
        <dbReference type="EnsemblMetazoa" id="XP_012054782.1"/>
    </source>
</evidence>
<dbReference type="EMBL" id="ADTU01010440">
    <property type="status" value="NOT_ANNOTATED_CDS"/>
    <property type="molecule type" value="Genomic_DNA"/>
</dbReference>
<dbReference type="PANTHER" id="PTHR19282:SF521">
    <property type="entry name" value="IP01817P-RELATED"/>
    <property type="match status" value="1"/>
</dbReference>
<dbReference type="EMBL" id="ADTU01010445">
    <property type="status" value="NOT_ANNOTATED_CDS"/>
    <property type="molecule type" value="Genomic_DNA"/>
</dbReference>
<dbReference type="GO" id="GO:0005886">
    <property type="term" value="C:plasma membrane"/>
    <property type="evidence" value="ECO:0007669"/>
    <property type="project" value="TreeGrafter"/>
</dbReference>
<dbReference type="InterPro" id="IPR018499">
    <property type="entry name" value="Tetraspanin/Peripherin"/>
</dbReference>
<dbReference type="Proteomes" id="UP000005205">
    <property type="component" value="Unassembled WGS sequence"/>
</dbReference>